<dbReference type="Proteomes" id="UP001498398">
    <property type="component" value="Unassembled WGS sequence"/>
</dbReference>
<dbReference type="EMBL" id="JBANRG010000013">
    <property type="protein sequence ID" value="KAK7461355.1"/>
    <property type="molecule type" value="Genomic_DNA"/>
</dbReference>
<keyword evidence="2" id="KW-1185">Reference proteome</keyword>
<organism evidence="1 2">
    <name type="scientific">Marasmiellus scandens</name>
    <dbReference type="NCBI Taxonomy" id="2682957"/>
    <lineage>
        <taxon>Eukaryota</taxon>
        <taxon>Fungi</taxon>
        <taxon>Dikarya</taxon>
        <taxon>Basidiomycota</taxon>
        <taxon>Agaricomycotina</taxon>
        <taxon>Agaricomycetes</taxon>
        <taxon>Agaricomycetidae</taxon>
        <taxon>Agaricales</taxon>
        <taxon>Marasmiineae</taxon>
        <taxon>Omphalotaceae</taxon>
        <taxon>Marasmiellus</taxon>
    </lineage>
</organism>
<comment type="caution">
    <text evidence="1">The sequence shown here is derived from an EMBL/GenBank/DDBJ whole genome shotgun (WGS) entry which is preliminary data.</text>
</comment>
<name>A0ABR1JJ07_9AGAR</name>
<accession>A0ABR1JJ07</accession>
<dbReference type="SUPFAM" id="SSF52047">
    <property type="entry name" value="RNI-like"/>
    <property type="match status" value="1"/>
</dbReference>
<protein>
    <submittedName>
        <fullName evidence="1">Uncharacterized protein</fullName>
    </submittedName>
</protein>
<gene>
    <name evidence="1" type="ORF">VKT23_008532</name>
</gene>
<evidence type="ECO:0000313" key="1">
    <source>
        <dbReference type="EMBL" id="KAK7461355.1"/>
    </source>
</evidence>
<reference evidence="1 2" key="1">
    <citation type="submission" date="2024-01" db="EMBL/GenBank/DDBJ databases">
        <title>A draft genome for the cacao thread blight pathogen Marasmiellus scandens.</title>
        <authorList>
            <person name="Baruah I.K."/>
            <person name="Leung J."/>
            <person name="Bukari Y."/>
            <person name="Amoako-Attah I."/>
            <person name="Meinhardt L.W."/>
            <person name="Bailey B.A."/>
            <person name="Cohen S.P."/>
        </authorList>
    </citation>
    <scope>NUCLEOTIDE SEQUENCE [LARGE SCALE GENOMIC DNA]</scope>
    <source>
        <strain evidence="1 2">GH-19</strain>
    </source>
</reference>
<proteinExistence type="predicted"/>
<evidence type="ECO:0000313" key="2">
    <source>
        <dbReference type="Proteomes" id="UP001498398"/>
    </source>
</evidence>
<sequence>MPAKVRKDKGILSFAVELLQNIGDQIDRLEDKKSLRATCSRLNGALRPQVLSSLTLRIHKHNLESGIALLEALLNDGGFSAVDRWPLISECVRTLYIESLSPSFYPDPDFGTRALPNLDQLDSTRRDWVRDVTDGLKVKEAHKKLESLLGPALRSLSNIRSIHWECDCQRDPNWTAHVTMNSLSHLNFLRRLTITYIPDESDISVLTAIPNFHNLKSFSFITPDSVSHPSRVMNQIVAHLANQFLPENRSLTSFHIDSGIQGYPLHPWLNENLQTIGQLEGLQHLGLKGWNLSSPEEEIRSTSDIWSMLRRDGVHLHHIEIDVVDDHLLSYLSSYSGLVRLSLKDIPLFANVNNGDTNTDKFYEHVLPRHAYSLEHLEILPIFEGRWCFELPAWRALSHCRALRSLAFKVKSQGLPPGTPADRNLMFGDRNNDKNTVVNPVNLLLTTAFESLPFLRALHIDSARSPVLDPPHLNDRIDRISRYRLGVRRRIKRAIEVFHVPKPLSTRFRELEVFVGGQRCEIGSGIGFIKSWKRRVQGLA</sequence>